<evidence type="ECO:0000256" key="9">
    <source>
        <dbReference type="ARBA" id="ARBA00022982"/>
    </source>
</evidence>
<feature type="transmembrane region" description="Helical" evidence="16">
    <location>
        <begin position="145"/>
        <end position="165"/>
    </location>
</feature>
<evidence type="ECO:0000256" key="3">
    <source>
        <dbReference type="ARBA" id="ARBA00012944"/>
    </source>
</evidence>
<dbReference type="EMBL" id="ON840089">
    <property type="protein sequence ID" value="UXW93422.1"/>
    <property type="molecule type" value="Genomic_DNA"/>
</dbReference>
<evidence type="ECO:0000256" key="12">
    <source>
        <dbReference type="ARBA" id="ARBA00023128"/>
    </source>
</evidence>
<keyword evidence="10 16" id="KW-1133">Transmembrane helix</keyword>
<keyword evidence="7 16" id="KW-0812">Transmembrane</keyword>
<reference evidence="17" key="2">
    <citation type="submission" date="2022-06" db="EMBL/GenBank/DDBJ databases">
        <authorList>
            <person name="Niu G."/>
        </authorList>
    </citation>
    <scope>NUCLEOTIDE SEQUENCE</scope>
</reference>
<accession>A0A977TL71</accession>
<dbReference type="GO" id="GO:0031966">
    <property type="term" value="C:mitochondrial membrane"/>
    <property type="evidence" value="ECO:0007669"/>
    <property type="project" value="UniProtKB-SubCell"/>
</dbReference>
<dbReference type="AlphaFoldDB" id="A0A977TL71"/>
<keyword evidence="8" id="KW-1278">Translocase</keyword>
<feature type="transmembrane region" description="Helical" evidence="16">
    <location>
        <begin position="83"/>
        <end position="102"/>
    </location>
</feature>
<dbReference type="PANTHER" id="PTHR11435:SF1">
    <property type="entry name" value="NADH-UBIQUINONE OXIDOREDUCTASE CHAIN 6"/>
    <property type="match status" value="1"/>
</dbReference>
<organism evidence="17">
    <name type="scientific">Blasticotoma sp. 'tegularis'</name>
    <dbReference type="NCBI Taxonomy" id="2950360"/>
    <lineage>
        <taxon>Eukaryota</taxon>
        <taxon>Metazoa</taxon>
        <taxon>Ecdysozoa</taxon>
        <taxon>Arthropoda</taxon>
        <taxon>Hexapoda</taxon>
        <taxon>Insecta</taxon>
        <taxon>Pterygota</taxon>
        <taxon>Neoptera</taxon>
        <taxon>Endopterygota</taxon>
        <taxon>Hymenoptera</taxon>
        <taxon>Tenthredinoidea</taxon>
        <taxon>Blasticotomidae</taxon>
        <taxon>Blasticotoma</taxon>
    </lineage>
</organism>
<dbReference type="InterPro" id="IPR050269">
    <property type="entry name" value="ComplexI_Subunit6"/>
</dbReference>
<keyword evidence="12 17" id="KW-0496">Mitochondrion</keyword>
<gene>
    <name evidence="17" type="primary">ND6</name>
</gene>
<evidence type="ECO:0000256" key="2">
    <source>
        <dbReference type="ARBA" id="ARBA00005698"/>
    </source>
</evidence>
<evidence type="ECO:0000256" key="7">
    <source>
        <dbReference type="ARBA" id="ARBA00022692"/>
    </source>
</evidence>
<evidence type="ECO:0000256" key="16">
    <source>
        <dbReference type="SAM" id="Phobius"/>
    </source>
</evidence>
<evidence type="ECO:0000256" key="8">
    <source>
        <dbReference type="ARBA" id="ARBA00022967"/>
    </source>
</evidence>
<comment type="similarity">
    <text evidence="2">Belongs to the complex I subunit 6 family.</text>
</comment>
<comment type="catalytic activity">
    <reaction evidence="15">
        <text>a ubiquinone + NADH + 5 H(+)(in) = a ubiquinol + NAD(+) + 4 H(+)(out)</text>
        <dbReference type="Rhea" id="RHEA:29091"/>
        <dbReference type="Rhea" id="RHEA-COMP:9565"/>
        <dbReference type="Rhea" id="RHEA-COMP:9566"/>
        <dbReference type="ChEBI" id="CHEBI:15378"/>
        <dbReference type="ChEBI" id="CHEBI:16389"/>
        <dbReference type="ChEBI" id="CHEBI:17976"/>
        <dbReference type="ChEBI" id="CHEBI:57540"/>
        <dbReference type="ChEBI" id="CHEBI:57945"/>
        <dbReference type="EC" id="7.1.1.2"/>
    </reaction>
</comment>
<keyword evidence="6" id="KW-0679">Respiratory chain</keyword>
<proteinExistence type="inferred from homology"/>
<evidence type="ECO:0000256" key="1">
    <source>
        <dbReference type="ARBA" id="ARBA00004225"/>
    </source>
</evidence>
<keyword evidence="9" id="KW-0249">Electron transport</keyword>
<evidence type="ECO:0000256" key="6">
    <source>
        <dbReference type="ARBA" id="ARBA00022660"/>
    </source>
</evidence>
<evidence type="ECO:0000256" key="13">
    <source>
        <dbReference type="ARBA" id="ARBA00023136"/>
    </source>
</evidence>
<comment type="subcellular location">
    <subcellularLocation>
        <location evidence="1">Mitochondrion membrane</location>
        <topology evidence="1">Multi-pass membrane protein</topology>
    </subcellularLocation>
</comment>
<feature type="transmembrane region" description="Helical" evidence="16">
    <location>
        <begin position="48"/>
        <end position="71"/>
    </location>
</feature>
<evidence type="ECO:0000256" key="4">
    <source>
        <dbReference type="ARBA" id="ARBA00021095"/>
    </source>
</evidence>
<protein>
    <recommendedName>
        <fullName evidence="4">NADH-ubiquinone oxidoreductase chain 6</fullName>
        <ecNumber evidence="3">7.1.1.2</ecNumber>
    </recommendedName>
    <alternativeName>
        <fullName evidence="14">NADH dehydrogenase subunit 6</fullName>
    </alternativeName>
</protein>
<geneLocation type="mitochondrion" evidence="17"/>
<keyword evidence="11" id="KW-0520">NAD</keyword>
<evidence type="ECO:0000256" key="14">
    <source>
        <dbReference type="ARBA" id="ARBA00031019"/>
    </source>
</evidence>
<feature type="transmembrane region" description="Helical" evidence="16">
    <location>
        <begin position="12"/>
        <end position="42"/>
    </location>
</feature>
<dbReference type="EC" id="7.1.1.2" evidence="3"/>
<keyword evidence="5" id="KW-0813">Transport</keyword>
<dbReference type="GO" id="GO:0008137">
    <property type="term" value="F:NADH dehydrogenase (ubiquinone) activity"/>
    <property type="evidence" value="ECO:0007669"/>
    <property type="project" value="UniProtKB-EC"/>
</dbReference>
<evidence type="ECO:0000256" key="11">
    <source>
        <dbReference type="ARBA" id="ARBA00023027"/>
    </source>
</evidence>
<dbReference type="PANTHER" id="PTHR11435">
    <property type="entry name" value="NADH UBIQUINONE OXIDOREDUCTASE SUBUNIT ND6"/>
    <property type="match status" value="1"/>
</dbReference>
<keyword evidence="13 16" id="KW-0472">Membrane</keyword>
<name>A0A977TL71_9HYME</name>
<sequence length="176" mass="20658">MTMTMIWISTNLTIIFCYLTHPLSMGLILLMQSILISIIINMHTNTPWFSYILFLIMVGSMLILFLYIISISSNEKFTFSTKISLIPISLMLISLMLMTKYMNQDFMMISKKMQPKEILQMMSYEFNMNLNFMSLNKLYNTPTNLLIIMMMLYLLFTLIIIVKIIKIDASPLRKKN</sequence>
<reference evidence="17" key="1">
    <citation type="journal article" date="2022" name="Insects">
        <title>Phylogenomic Analyses of the Tenthredinoidea Support the Familial Rank of Athaliidae (Insecta, Tenthredinoidea).</title>
        <authorList>
            <person name="Niu G."/>
            <person name="Budak M."/>
            <person name="Korkmaz E.M."/>
            <person name="Dogan O."/>
            <person name="Nel A."/>
            <person name="Wan S."/>
            <person name="Cai C."/>
            <person name="Jouault C."/>
            <person name="Li M."/>
            <person name="Wei M."/>
        </authorList>
    </citation>
    <scope>NUCLEOTIDE SEQUENCE</scope>
</reference>
<evidence type="ECO:0000313" key="17">
    <source>
        <dbReference type="EMBL" id="UXW93422.1"/>
    </source>
</evidence>
<evidence type="ECO:0000256" key="5">
    <source>
        <dbReference type="ARBA" id="ARBA00022448"/>
    </source>
</evidence>
<evidence type="ECO:0000256" key="15">
    <source>
        <dbReference type="ARBA" id="ARBA00049551"/>
    </source>
</evidence>
<evidence type="ECO:0000256" key="10">
    <source>
        <dbReference type="ARBA" id="ARBA00022989"/>
    </source>
</evidence>